<keyword evidence="2" id="KW-0378">Hydrolase</keyword>
<evidence type="ECO:0000313" key="2">
    <source>
        <dbReference type="EMBL" id="REJ05055.1"/>
    </source>
</evidence>
<dbReference type="AlphaFoldDB" id="A0A3E0IWL0"/>
<accession>A0A3E0IWL0</accession>
<dbReference type="GO" id="GO:0004519">
    <property type="term" value="F:endonuclease activity"/>
    <property type="evidence" value="ECO:0007669"/>
    <property type="project" value="UniProtKB-KW"/>
</dbReference>
<evidence type="ECO:0000313" key="3">
    <source>
        <dbReference type="Proteomes" id="UP000256305"/>
    </source>
</evidence>
<protein>
    <submittedName>
        <fullName evidence="2">HNH endonuclease</fullName>
    </submittedName>
</protein>
<dbReference type="EMBL" id="QUAE01000055">
    <property type="protein sequence ID" value="REJ05055.1"/>
    <property type="molecule type" value="Genomic_DNA"/>
</dbReference>
<dbReference type="CDD" id="cd00085">
    <property type="entry name" value="HNHc"/>
    <property type="match status" value="1"/>
</dbReference>
<keyword evidence="2" id="KW-0540">Nuclease</keyword>
<proteinExistence type="predicted"/>
<dbReference type="SMART" id="SM00507">
    <property type="entry name" value="HNHc"/>
    <property type="match status" value="1"/>
</dbReference>
<dbReference type="RefSeq" id="WP_147299304.1">
    <property type="nucleotide sequence ID" value="NZ_QUAE01000055.1"/>
</dbReference>
<gene>
    <name evidence="2" type="ORF">DYE48_20950</name>
</gene>
<reference evidence="2 3" key="1">
    <citation type="submission" date="2018-08" db="EMBL/GenBank/DDBJ databases">
        <title>Genome sequence of Halobacillus trueperi KCTC 3686.</title>
        <authorList>
            <person name="Cho K.H."/>
            <person name="Kwak M.-J."/>
            <person name="Kim B.-Y."/>
            <person name="Chun J."/>
        </authorList>
    </citation>
    <scope>NUCLEOTIDE SEQUENCE [LARGE SCALE GENOMIC DNA]</scope>
    <source>
        <strain evidence="2 3">KCTC 3686</strain>
    </source>
</reference>
<evidence type="ECO:0000259" key="1">
    <source>
        <dbReference type="SMART" id="SM00507"/>
    </source>
</evidence>
<comment type="caution">
    <text evidence="2">The sequence shown here is derived from an EMBL/GenBank/DDBJ whole genome shotgun (WGS) entry which is preliminary data.</text>
</comment>
<dbReference type="Gene3D" id="1.10.30.50">
    <property type="match status" value="1"/>
</dbReference>
<feature type="domain" description="HNH nuclease" evidence="1">
    <location>
        <begin position="10"/>
        <end position="61"/>
    </location>
</feature>
<sequence length="107" mass="12579">NRSVEYLDNRISRYSMKMGKCEITGEYLHASDVHCHHYVPKNLGGSDQFQNLRILHKDIHRLIHVKDIEKIKFYLNQLPQNRLILDKINQYRKVCGVEGIDASSLEE</sequence>
<name>A0A3E0IWL0_9BACI</name>
<organism evidence="2 3">
    <name type="scientific">Halobacillus trueperi</name>
    <dbReference type="NCBI Taxonomy" id="156205"/>
    <lineage>
        <taxon>Bacteria</taxon>
        <taxon>Bacillati</taxon>
        <taxon>Bacillota</taxon>
        <taxon>Bacilli</taxon>
        <taxon>Bacillales</taxon>
        <taxon>Bacillaceae</taxon>
        <taxon>Halobacillus</taxon>
    </lineage>
</organism>
<feature type="non-terminal residue" evidence="2">
    <location>
        <position position="1"/>
    </location>
</feature>
<dbReference type="Proteomes" id="UP000256305">
    <property type="component" value="Unassembled WGS sequence"/>
</dbReference>
<keyword evidence="2" id="KW-0255">Endonuclease</keyword>
<keyword evidence="3" id="KW-1185">Reference proteome</keyword>
<dbReference type="InterPro" id="IPR003615">
    <property type="entry name" value="HNH_nuc"/>
</dbReference>